<evidence type="ECO:0000313" key="5">
    <source>
        <dbReference type="EMBL" id="WKN39122.1"/>
    </source>
</evidence>
<protein>
    <submittedName>
        <fullName evidence="5">RibD family protein</fullName>
    </submittedName>
</protein>
<sequence length="329" mass="38596">MNQKHKLFLERTISLAQAGFRKASLQPLIGWLITQQDTILAEGWMEPNQSYEDQLQLLLSTISIQANTQLYINTNPFDKNILHHFADQHKVSKIFIADETPNLSSSLWYVNRRSYVFQQYKRPYIVLKWAQTQDGFVARSNFDSKWISGPHARKLVHQWRAQESAIWVGNNTYRHDNPQLNVRDWVGENPVRIVVDPQQSLDSTLHVFDQSQPTLYYTQKKLANRPNLEFTRLPDEDRWEMLIPYVLSDLYQRQVVSVFVEGGAQLLSFLLEHHWWDEARVFVADKMFETGIAAPSIGEKYLVTKEMVSEDQLLIYHRFISEAKEKVEK</sequence>
<organism evidence="5">
    <name type="scientific">Roseihalotalea indica</name>
    <dbReference type="NCBI Taxonomy" id="2867963"/>
    <lineage>
        <taxon>Bacteria</taxon>
        <taxon>Pseudomonadati</taxon>
        <taxon>Bacteroidota</taxon>
        <taxon>Cytophagia</taxon>
        <taxon>Cytophagales</taxon>
        <taxon>Catalimonadaceae</taxon>
        <taxon>Roseihalotalea</taxon>
    </lineage>
</organism>
<feature type="domain" description="Bacterial bifunctional deaminase-reductase C-terminal" evidence="4">
    <location>
        <begin position="123"/>
        <end position="287"/>
    </location>
</feature>
<dbReference type="SUPFAM" id="SSF53597">
    <property type="entry name" value="Dihydrofolate reductase-like"/>
    <property type="match status" value="1"/>
</dbReference>
<evidence type="ECO:0000256" key="1">
    <source>
        <dbReference type="ARBA" id="ARBA00005104"/>
    </source>
</evidence>
<reference evidence="5" key="1">
    <citation type="journal article" date="2023" name="Comput. Struct. Biotechnol. J.">
        <title>Discovery of a novel marine Bacteroidetes with a rich repertoire of carbohydrate-active enzymes.</title>
        <authorList>
            <person name="Chen B."/>
            <person name="Liu G."/>
            <person name="Chen Q."/>
            <person name="Wang H."/>
            <person name="Liu L."/>
            <person name="Tang K."/>
        </authorList>
    </citation>
    <scope>NUCLEOTIDE SEQUENCE</scope>
    <source>
        <strain evidence="5">TK19036</strain>
    </source>
</reference>
<keyword evidence="3" id="KW-0560">Oxidoreductase</keyword>
<gene>
    <name evidence="5" type="ORF">K4G66_10470</name>
</gene>
<dbReference type="InterPro" id="IPR002734">
    <property type="entry name" value="RibDG_C"/>
</dbReference>
<dbReference type="AlphaFoldDB" id="A0AA49GRA6"/>
<dbReference type="GO" id="GO:0008703">
    <property type="term" value="F:5-amino-6-(5-phosphoribosylamino)uracil reductase activity"/>
    <property type="evidence" value="ECO:0007669"/>
    <property type="project" value="InterPro"/>
</dbReference>
<dbReference type="InterPro" id="IPR024072">
    <property type="entry name" value="DHFR-like_dom_sf"/>
</dbReference>
<name>A0AA49GRA6_9BACT</name>
<dbReference type="EMBL" id="CP120682">
    <property type="protein sequence ID" value="WKN39122.1"/>
    <property type="molecule type" value="Genomic_DNA"/>
</dbReference>
<comment type="pathway">
    <text evidence="1">Cofactor biosynthesis; riboflavin biosynthesis.</text>
</comment>
<dbReference type="PANTHER" id="PTHR38011:SF7">
    <property type="entry name" value="2,5-DIAMINO-6-RIBOSYLAMINO-4(3H)-PYRIMIDINONE 5'-PHOSPHATE REDUCTASE"/>
    <property type="match status" value="1"/>
</dbReference>
<dbReference type="GO" id="GO:0009231">
    <property type="term" value="P:riboflavin biosynthetic process"/>
    <property type="evidence" value="ECO:0007669"/>
    <property type="project" value="InterPro"/>
</dbReference>
<dbReference type="Pfam" id="PF01872">
    <property type="entry name" value="RibD_C"/>
    <property type="match status" value="1"/>
</dbReference>
<reference evidence="5" key="2">
    <citation type="journal article" date="2024" name="Antonie Van Leeuwenhoek">
        <title>Roseihalotalea indica gen. nov., sp. nov., a halophilic Bacteroidetes from mesopelagic Southwest Indian Ocean with higher carbohydrate metabolic potential.</title>
        <authorList>
            <person name="Chen B."/>
            <person name="Zhang M."/>
            <person name="Lin D."/>
            <person name="Ye J."/>
            <person name="Tang K."/>
        </authorList>
    </citation>
    <scope>NUCLEOTIDE SEQUENCE</scope>
    <source>
        <strain evidence="5">TK19036</strain>
    </source>
</reference>
<dbReference type="InterPro" id="IPR050765">
    <property type="entry name" value="Riboflavin_Biosynth_HTPR"/>
</dbReference>
<proteinExistence type="predicted"/>
<evidence type="ECO:0000259" key="4">
    <source>
        <dbReference type="Pfam" id="PF01872"/>
    </source>
</evidence>
<dbReference type="PANTHER" id="PTHR38011">
    <property type="entry name" value="DIHYDROFOLATE REDUCTASE FAMILY PROTEIN (AFU_ORTHOLOGUE AFUA_8G06820)"/>
    <property type="match status" value="1"/>
</dbReference>
<evidence type="ECO:0000256" key="2">
    <source>
        <dbReference type="ARBA" id="ARBA00022857"/>
    </source>
</evidence>
<accession>A0AA49GRA6</accession>
<evidence type="ECO:0000256" key="3">
    <source>
        <dbReference type="ARBA" id="ARBA00023002"/>
    </source>
</evidence>
<dbReference type="Gene3D" id="3.40.430.10">
    <property type="entry name" value="Dihydrofolate Reductase, subunit A"/>
    <property type="match status" value="1"/>
</dbReference>
<keyword evidence="2" id="KW-0521">NADP</keyword>